<dbReference type="AlphaFoldDB" id="A0AAN6TLN6"/>
<reference evidence="5" key="1">
    <citation type="journal article" date="2023" name="Mol. Phylogenet. Evol.">
        <title>Genome-scale phylogeny and comparative genomics of the fungal order Sordariales.</title>
        <authorList>
            <person name="Hensen N."/>
            <person name="Bonometti L."/>
            <person name="Westerberg I."/>
            <person name="Brannstrom I.O."/>
            <person name="Guillou S."/>
            <person name="Cros-Aarteil S."/>
            <person name="Calhoun S."/>
            <person name="Haridas S."/>
            <person name="Kuo A."/>
            <person name="Mondo S."/>
            <person name="Pangilinan J."/>
            <person name="Riley R."/>
            <person name="LaButti K."/>
            <person name="Andreopoulos B."/>
            <person name="Lipzen A."/>
            <person name="Chen C."/>
            <person name="Yan M."/>
            <person name="Daum C."/>
            <person name="Ng V."/>
            <person name="Clum A."/>
            <person name="Steindorff A."/>
            <person name="Ohm R.A."/>
            <person name="Martin F."/>
            <person name="Silar P."/>
            <person name="Natvig D.O."/>
            <person name="Lalanne C."/>
            <person name="Gautier V."/>
            <person name="Ament-Velasquez S.L."/>
            <person name="Kruys A."/>
            <person name="Hutchinson M.I."/>
            <person name="Powell A.J."/>
            <person name="Barry K."/>
            <person name="Miller A.N."/>
            <person name="Grigoriev I.V."/>
            <person name="Debuchy R."/>
            <person name="Gladieux P."/>
            <person name="Hiltunen Thoren M."/>
            <person name="Johannesson H."/>
        </authorList>
    </citation>
    <scope>NUCLEOTIDE SEQUENCE</scope>
    <source>
        <strain evidence="5">CBS 508.74</strain>
    </source>
</reference>
<evidence type="ECO:0000256" key="2">
    <source>
        <dbReference type="SAM" id="Phobius"/>
    </source>
</evidence>
<keyword evidence="2" id="KW-0472">Membrane</keyword>
<dbReference type="PANTHER" id="PTHR38118:SF2">
    <property type="entry name" value="CDP-ALCOHOL PHOSPHATIDYLTRANSFERASE PROTEIN"/>
    <property type="match status" value="1"/>
</dbReference>
<evidence type="ECO:0000256" key="1">
    <source>
        <dbReference type="SAM" id="MobiDB-lite"/>
    </source>
</evidence>
<organism evidence="5 6">
    <name type="scientific">Canariomyces notabilis</name>
    <dbReference type="NCBI Taxonomy" id="2074819"/>
    <lineage>
        <taxon>Eukaryota</taxon>
        <taxon>Fungi</taxon>
        <taxon>Dikarya</taxon>
        <taxon>Ascomycota</taxon>
        <taxon>Pezizomycotina</taxon>
        <taxon>Sordariomycetes</taxon>
        <taxon>Sordariomycetidae</taxon>
        <taxon>Sordariales</taxon>
        <taxon>Chaetomiaceae</taxon>
        <taxon>Canariomyces</taxon>
    </lineage>
</organism>
<feature type="signal peptide" evidence="3">
    <location>
        <begin position="1"/>
        <end position="19"/>
    </location>
</feature>
<comment type="caution">
    <text evidence="5">The sequence shown here is derived from an EMBL/GenBank/DDBJ whole genome shotgun (WGS) entry which is preliminary data.</text>
</comment>
<name>A0AAN6TLN6_9PEZI</name>
<feature type="chain" id="PRO_5043039818" description="DUF7707 domain-containing protein" evidence="3">
    <location>
        <begin position="20"/>
        <end position="197"/>
    </location>
</feature>
<keyword evidence="2" id="KW-0812">Transmembrane</keyword>
<gene>
    <name evidence="5" type="ORF">N656DRAFT_775065</name>
</gene>
<keyword evidence="6" id="KW-1185">Reference proteome</keyword>
<feature type="region of interest" description="Disordered" evidence="1">
    <location>
        <begin position="124"/>
        <end position="147"/>
    </location>
</feature>
<feature type="transmembrane region" description="Helical" evidence="2">
    <location>
        <begin position="178"/>
        <end position="196"/>
    </location>
</feature>
<protein>
    <recommendedName>
        <fullName evidence="4">DUF7707 domain-containing protein</fullName>
    </recommendedName>
</protein>
<evidence type="ECO:0000259" key="4">
    <source>
        <dbReference type="Pfam" id="PF24808"/>
    </source>
</evidence>
<evidence type="ECO:0000313" key="6">
    <source>
        <dbReference type="Proteomes" id="UP001302812"/>
    </source>
</evidence>
<evidence type="ECO:0000313" key="5">
    <source>
        <dbReference type="EMBL" id="KAK4116727.1"/>
    </source>
</evidence>
<dbReference type="Proteomes" id="UP001302812">
    <property type="component" value="Unassembled WGS sequence"/>
</dbReference>
<accession>A0AAN6TLN6</accession>
<proteinExistence type="predicted"/>
<reference evidence="5" key="2">
    <citation type="submission" date="2023-05" db="EMBL/GenBank/DDBJ databases">
        <authorList>
            <consortium name="Lawrence Berkeley National Laboratory"/>
            <person name="Steindorff A."/>
            <person name="Hensen N."/>
            <person name="Bonometti L."/>
            <person name="Westerberg I."/>
            <person name="Brannstrom I.O."/>
            <person name="Guillou S."/>
            <person name="Cros-Aarteil S."/>
            <person name="Calhoun S."/>
            <person name="Haridas S."/>
            <person name="Kuo A."/>
            <person name="Mondo S."/>
            <person name="Pangilinan J."/>
            <person name="Riley R."/>
            <person name="Labutti K."/>
            <person name="Andreopoulos B."/>
            <person name="Lipzen A."/>
            <person name="Chen C."/>
            <person name="Yanf M."/>
            <person name="Daum C."/>
            <person name="Ng V."/>
            <person name="Clum A."/>
            <person name="Ohm R."/>
            <person name="Martin F."/>
            <person name="Silar P."/>
            <person name="Natvig D."/>
            <person name="Lalanne C."/>
            <person name="Gautier V."/>
            <person name="Ament-Velasquez S.L."/>
            <person name="Kruys A."/>
            <person name="Hutchinson M.I."/>
            <person name="Powell A.J."/>
            <person name="Barry K."/>
            <person name="Miller A.N."/>
            <person name="Grigoriev I.V."/>
            <person name="Debuchy R."/>
            <person name="Gladieux P."/>
            <person name="Thoren M.H."/>
            <person name="Johannesson H."/>
        </authorList>
    </citation>
    <scope>NUCLEOTIDE SEQUENCE</scope>
    <source>
        <strain evidence="5">CBS 508.74</strain>
    </source>
</reference>
<dbReference type="GeneID" id="89938510"/>
<feature type="compositionally biased region" description="Low complexity" evidence="1">
    <location>
        <begin position="129"/>
        <end position="147"/>
    </location>
</feature>
<dbReference type="InterPro" id="IPR056124">
    <property type="entry name" value="DUF7707"/>
</dbReference>
<keyword evidence="2" id="KW-1133">Transmembrane helix</keyword>
<dbReference type="RefSeq" id="XP_064674297.1">
    <property type="nucleotide sequence ID" value="XM_064814385.1"/>
</dbReference>
<dbReference type="PANTHER" id="PTHR38118">
    <property type="entry name" value="ANCHORED CELL WALL PROTEIN 11-RELATED"/>
    <property type="match status" value="1"/>
</dbReference>
<evidence type="ECO:0000256" key="3">
    <source>
        <dbReference type="SAM" id="SignalP"/>
    </source>
</evidence>
<sequence length="197" mass="20356">MVSFRSTLLALASVIAVTADYVINPDSVPLSTRISWCNDQKSSCPKICLQTTTGQPIVNDCDPEHLTYGCVCSDNKQPNISEYTLTIPYHTCIEWGNQCVTGCGTDNLCAADCREDHPCGAQNPTRVNTTSTSAASSTAAPTSSSSNSVFDGFAGDSGSSSSGNNAGQNAAGALRFGSSYGLAVVAAGMFAGFALLI</sequence>
<keyword evidence="3" id="KW-0732">Signal</keyword>
<dbReference type="EMBL" id="MU853333">
    <property type="protein sequence ID" value="KAK4116727.1"/>
    <property type="molecule type" value="Genomic_DNA"/>
</dbReference>
<dbReference type="Pfam" id="PF24808">
    <property type="entry name" value="DUF7707"/>
    <property type="match status" value="1"/>
</dbReference>
<feature type="domain" description="DUF7707" evidence="4">
    <location>
        <begin position="22"/>
        <end position="124"/>
    </location>
</feature>